<dbReference type="GO" id="GO:0003700">
    <property type="term" value="F:DNA-binding transcription factor activity"/>
    <property type="evidence" value="ECO:0007669"/>
    <property type="project" value="TreeGrafter"/>
</dbReference>
<dbReference type="PANTHER" id="PTHR30055">
    <property type="entry name" value="HTH-TYPE TRANSCRIPTIONAL REGULATOR RUTR"/>
    <property type="match status" value="1"/>
</dbReference>
<dbReference type="EMBL" id="JACXLD010000005">
    <property type="protein sequence ID" value="MBD2859424.1"/>
    <property type="molecule type" value="Genomic_DNA"/>
</dbReference>
<evidence type="ECO:0000256" key="3">
    <source>
        <dbReference type="ARBA" id="ARBA00023163"/>
    </source>
</evidence>
<evidence type="ECO:0000313" key="6">
    <source>
        <dbReference type="EMBL" id="MBD2859424.1"/>
    </source>
</evidence>
<evidence type="ECO:0000256" key="2">
    <source>
        <dbReference type="ARBA" id="ARBA00023125"/>
    </source>
</evidence>
<accession>A0A927C1A2</accession>
<dbReference type="InterPro" id="IPR009057">
    <property type="entry name" value="Homeodomain-like_sf"/>
</dbReference>
<name>A0A927C1A2_9GAMM</name>
<keyword evidence="2 4" id="KW-0238">DNA-binding</keyword>
<keyword evidence="1" id="KW-0805">Transcription regulation</keyword>
<sequence>MTLTLRERRRLETARDIQRASLKLARERGLDNLTTEAIADAVGISTRTFFNYYPNKEAACFGEPPRFTEEAKAQLREGTAALPEDLRAFLSLHFEEMAGTEDIIRDIGPLAHENEKLRWLLDEHLRDLAVDLAKCLKTRLPGSSDNVRLEIAKWALQSLGSAIDLWRAKPKQSLNKALNEVWRIKLEAVQLILGTYN</sequence>
<feature type="domain" description="HTH tetR-type" evidence="5">
    <location>
        <begin position="11"/>
        <end position="71"/>
    </location>
</feature>
<keyword evidence="3" id="KW-0804">Transcription</keyword>
<dbReference type="SUPFAM" id="SSF46689">
    <property type="entry name" value="Homeodomain-like"/>
    <property type="match status" value="1"/>
</dbReference>
<dbReference type="Pfam" id="PF00440">
    <property type="entry name" value="TetR_N"/>
    <property type="match status" value="1"/>
</dbReference>
<evidence type="ECO:0000313" key="7">
    <source>
        <dbReference type="Proteomes" id="UP000610558"/>
    </source>
</evidence>
<dbReference type="InterPro" id="IPR050109">
    <property type="entry name" value="HTH-type_TetR-like_transc_reg"/>
</dbReference>
<reference evidence="6" key="1">
    <citation type="submission" date="2020-09" db="EMBL/GenBank/DDBJ databases">
        <authorList>
            <person name="Yoon J.-W."/>
        </authorList>
    </citation>
    <scope>NUCLEOTIDE SEQUENCE</scope>
    <source>
        <strain evidence="6">KMU-158</strain>
    </source>
</reference>
<proteinExistence type="predicted"/>
<comment type="caution">
    <text evidence="6">The sequence shown here is derived from an EMBL/GenBank/DDBJ whole genome shotgun (WGS) entry which is preliminary data.</text>
</comment>
<dbReference type="InterPro" id="IPR001647">
    <property type="entry name" value="HTH_TetR"/>
</dbReference>
<evidence type="ECO:0000256" key="4">
    <source>
        <dbReference type="PROSITE-ProRule" id="PRU00335"/>
    </source>
</evidence>
<evidence type="ECO:0000256" key="1">
    <source>
        <dbReference type="ARBA" id="ARBA00023015"/>
    </source>
</evidence>
<gene>
    <name evidence="6" type="ORF">IB286_10445</name>
</gene>
<protein>
    <submittedName>
        <fullName evidence="6">TetR family transcriptional regulator</fullName>
    </submittedName>
</protein>
<dbReference type="RefSeq" id="WP_190765255.1">
    <property type="nucleotide sequence ID" value="NZ_JACXLD010000005.1"/>
</dbReference>
<dbReference type="Gene3D" id="1.10.357.10">
    <property type="entry name" value="Tetracycline Repressor, domain 2"/>
    <property type="match status" value="1"/>
</dbReference>
<keyword evidence="7" id="KW-1185">Reference proteome</keyword>
<organism evidence="6 7">
    <name type="scientific">Spongiibacter pelagi</name>
    <dbReference type="NCBI Taxonomy" id="2760804"/>
    <lineage>
        <taxon>Bacteria</taxon>
        <taxon>Pseudomonadati</taxon>
        <taxon>Pseudomonadota</taxon>
        <taxon>Gammaproteobacteria</taxon>
        <taxon>Cellvibrionales</taxon>
        <taxon>Spongiibacteraceae</taxon>
        <taxon>Spongiibacter</taxon>
    </lineage>
</organism>
<evidence type="ECO:0000259" key="5">
    <source>
        <dbReference type="PROSITE" id="PS50977"/>
    </source>
</evidence>
<dbReference type="Proteomes" id="UP000610558">
    <property type="component" value="Unassembled WGS sequence"/>
</dbReference>
<dbReference type="GO" id="GO:0000976">
    <property type="term" value="F:transcription cis-regulatory region binding"/>
    <property type="evidence" value="ECO:0007669"/>
    <property type="project" value="TreeGrafter"/>
</dbReference>
<dbReference type="AlphaFoldDB" id="A0A927C1A2"/>
<dbReference type="PROSITE" id="PS50977">
    <property type="entry name" value="HTH_TETR_2"/>
    <property type="match status" value="1"/>
</dbReference>
<dbReference type="PANTHER" id="PTHR30055:SF234">
    <property type="entry name" value="HTH-TYPE TRANSCRIPTIONAL REGULATOR BETI"/>
    <property type="match status" value="1"/>
</dbReference>
<feature type="DNA-binding region" description="H-T-H motif" evidence="4">
    <location>
        <begin position="34"/>
        <end position="53"/>
    </location>
</feature>